<sequence>MAFLSDSAWYDHYQRCLKNAKHGKVTRVSAGQYLTRSWKGTYLNINQINEGFGKGWWIVASEFGNGCSEPIPTLKKAKDVAFYW</sequence>
<keyword evidence="2" id="KW-1185">Reference proteome</keyword>
<dbReference type="AlphaFoldDB" id="A0AAW9QSR9"/>
<accession>A0AAW9QSR9</accession>
<comment type="caution">
    <text evidence="1">The sequence shown here is derived from an EMBL/GenBank/DDBJ whole genome shotgun (WGS) entry which is preliminary data.</text>
</comment>
<protein>
    <submittedName>
        <fullName evidence="1">Uncharacterized protein</fullName>
    </submittedName>
</protein>
<organism evidence="1 2">
    <name type="scientific">Pannus brasiliensis CCIBt3594</name>
    <dbReference type="NCBI Taxonomy" id="1427578"/>
    <lineage>
        <taxon>Bacteria</taxon>
        <taxon>Bacillati</taxon>
        <taxon>Cyanobacteriota</taxon>
        <taxon>Cyanophyceae</taxon>
        <taxon>Oscillatoriophycideae</taxon>
        <taxon>Chroococcales</taxon>
        <taxon>Microcystaceae</taxon>
        <taxon>Pannus</taxon>
    </lineage>
</organism>
<reference evidence="1 2" key="1">
    <citation type="submission" date="2024-01" db="EMBL/GenBank/DDBJ databases">
        <title>Genomic insights into the taxonomy and metabolism of the cyanobacterium Pannus brasiliensis CCIBt3594.</title>
        <authorList>
            <person name="Machado M."/>
            <person name="Botero N.B."/>
            <person name="Andreote A.P.D."/>
            <person name="Feitosa A.M.T."/>
            <person name="Popin R."/>
            <person name="Sivonen K."/>
            <person name="Fiore M.F."/>
        </authorList>
    </citation>
    <scope>NUCLEOTIDE SEQUENCE [LARGE SCALE GENOMIC DNA]</scope>
    <source>
        <strain evidence="1 2">CCIBt3594</strain>
    </source>
</reference>
<evidence type="ECO:0000313" key="2">
    <source>
        <dbReference type="Proteomes" id="UP001328733"/>
    </source>
</evidence>
<evidence type="ECO:0000313" key="1">
    <source>
        <dbReference type="EMBL" id="MEG3436386.1"/>
    </source>
</evidence>
<dbReference type="RefSeq" id="WP_332863842.1">
    <property type="nucleotide sequence ID" value="NZ_JBAFSM010000006.1"/>
</dbReference>
<dbReference type="EMBL" id="JBAFSM010000006">
    <property type="protein sequence ID" value="MEG3436386.1"/>
    <property type="molecule type" value="Genomic_DNA"/>
</dbReference>
<name>A0AAW9QSR9_9CHRO</name>
<dbReference type="Proteomes" id="UP001328733">
    <property type="component" value="Unassembled WGS sequence"/>
</dbReference>
<gene>
    <name evidence="1" type="ORF">V0288_04575</name>
</gene>
<proteinExistence type="predicted"/>